<evidence type="ECO:0000313" key="4">
    <source>
        <dbReference type="Proteomes" id="UP000199382"/>
    </source>
</evidence>
<dbReference type="InterPro" id="IPR006680">
    <property type="entry name" value="Amidohydro-rel"/>
</dbReference>
<feature type="domain" description="Amidohydrolase-related" evidence="2">
    <location>
        <begin position="4"/>
        <end position="278"/>
    </location>
</feature>
<gene>
    <name evidence="3" type="ORF">SAMN04488026_106914</name>
</gene>
<dbReference type="InterPro" id="IPR052350">
    <property type="entry name" value="Metallo-dep_Lactonases"/>
</dbReference>
<organism evidence="3 4">
    <name type="scientific">Aliiruegeria lutimaris</name>
    <dbReference type="NCBI Taxonomy" id="571298"/>
    <lineage>
        <taxon>Bacteria</taxon>
        <taxon>Pseudomonadati</taxon>
        <taxon>Pseudomonadota</taxon>
        <taxon>Alphaproteobacteria</taxon>
        <taxon>Rhodobacterales</taxon>
        <taxon>Roseobacteraceae</taxon>
        <taxon>Aliiruegeria</taxon>
    </lineage>
</organism>
<proteinExistence type="inferred from homology"/>
<comment type="similarity">
    <text evidence="1">Belongs to the metallo-dependent hydrolases superfamily.</text>
</comment>
<accession>A0A1G9HMC3</accession>
<dbReference type="GO" id="GO:0016787">
    <property type="term" value="F:hydrolase activity"/>
    <property type="evidence" value="ECO:0007669"/>
    <property type="project" value="InterPro"/>
</dbReference>
<name>A0A1G9HMC3_9RHOB</name>
<dbReference type="InterPro" id="IPR032466">
    <property type="entry name" value="Metal_Hydrolase"/>
</dbReference>
<dbReference type="Gene3D" id="3.20.20.140">
    <property type="entry name" value="Metal-dependent hydrolases"/>
    <property type="match status" value="1"/>
</dbReference>
<evidence type="ECO:0000259" key="2">
    <source>
        <dbReference type="Pfam" id="PF04909"/>
    </source>
</evidence>
<dbReference type="PANTHER" id="PTHR43569">
    <property type="entry name" value="AMIDOHYDROLASE"/>
    <property type="match status" value="1"/>
</dbReference>
<dbReference type="OrthoDB" id="9787654at2"/>
<dbReference type="AlphaFoldDB" id="A0A1G9HMC3"/>
<protein>
    <submittedName>
        <fullName evidence="3">L-fuconolactonase</fullName>
    </submittedName>
</protein>
<dbReference type="Pfam" id="PF04909">
    <property type="entry name" value="Amidohydro_2"/>
    <property type="match status" value="1"/>
</dbReference>
<dbReference type="RefSeq" id="WP_093162666.1">
    <property type="nucleotide sequence ID" value="NZ_FNEK01000069.1"/>
</dbReference>
<dbReference type="SUPFAM" id="SSF51556">
    <property type="entry name" value="Metallo-dependent hydrolases"/>
    <property type="match status" value="1"/>
</dbReference>
<evidence type="ECO:0000256" key="1">
    <source>
        <dbReference type="ARBA" id="ARBA00038310"/>
    </source>
</evidence>
<dbReference type="PANTHER" id="PTHR43569:SF2">
    <property type="entry name" value="AMIDOHYDROLASE-RELATED DOMAIN-CONTAINING PROTEIN"/>
    <property type="match status" value="1"/>
</dbReference>
<sequence>MVQIDAHQHFWNPARGDYDWMPKDNLTLARPYGPADLLSELETHGIGHTVLVQAAATVEETEYLLGIADATPFVAGVVGWVDFERPEHRRHLERLAAHPKFLGVRPMIQDIPDDNWMLREDVQWGYAALTELGLTFDALGFPRHLANFHTLLTRYPDLQVVVDHCMKPQIHEQSETHFQFWADGMAKLAERRGTVCKFSALVTEDIEGWTVDRLRPYAEHVISVFGAERVMWGSDWPVCRLRTEYAGWRAAAVALTADLPDMDKARIFGGTAVEFYRLAV</sequence>
<evidence type="ECO:0000313" key="3">
    <source>
        <dbReference type="EMBL" id="SDL13936.1"/>
    </source>
</evidence>
<reference evidence="3 4" key="1">
    <citation type="submission" date="2016-10" db="EMBL/GenBank/DDBJ databases">
        <authorList>
            <person name="de Groot N.N."/>
        </authorList>
    </citation>
    <scope>NUCLEOTIDE SEQUENCE [LARGE SCALE GENOMIC DNA]</scope>
    <source>
        <strain evidence="3 4">DSM 25294</strain>
    </source>
</reference>
<keyword evidence="4" id="KW-1185">Reference proteome</keyword>
<dbReference type="EMBL" id="FNEK01000069">
    <property type="protein sequence ID" value="SDL13936.1"/>
    <property type="molecule type" value="Genomic_DNA"/>
</dbReference>
<dbReference type="Proteomes" id="UP000199382">
    <property type="component" value="Unassembled WGS sequence"/>
</dbReference>
<dbReference type="STRING" id="571298.SAMN04488026_106914"/>